<dbReference type="SUPFAM" id="SSF53474">
    <property type="entry name" value="alpha/beta-Hydrolases"/>
    <property type="match status" value="1"/>
</dbReference>
<dbReference type="RefSeq" id="WP_188743431.1">
    <property type="nucleotide sequence ID" value="NZ_BAABFW010000085.1"/>
</dbReference>
<dbReference type="AlphaFoldDB" id="A0A917PL34"/>
<dbReference type="InterPro" id="IPR029058">
    <property type="entry name" value="AB_hydrolase_fold"/>
</dbReference>
<dbReference type="PANTHER" id="PTHR43194">
    <property type="entry name" value="HYDROLASE ALPHA/BETA FOLD FAMILY"/>
    <property type="match status" value="1"/>
</dbReference>
<accession>A0A917PL34</accession>
<dbReference type="EMBL" id="BMMD01000011">
    <property type="protein sequence ID" value="GGJ82914.1"/>
    <property type="molecule type" value="Genomic_DNA"/>
</dbReference>
<evidence type="ECO:0000313" key="2">
    <source>
        <dbReference type="EMBL" id="GGJ82914.1"/>
    </source>
</evidence>
<dbReference type="PANTHER" id="PTHR43194:SF2">
    <property type="entry name" value="PEROXISOMAL MEMBRANE PROTEIN LPX1"/>
    <property type="match status" value="1"/>
</dbReference>
<dbReference type="GO" id="GO:0003824">
    <property type="term" value="F:catalytic activity"/>
    <property type="evidence" value="ECO:0007669"/>
    <property type="project" value="UniProtKB-ARBA"/>
</dbReference>
<dbReference type="Gene3D" id="3.40.50.1820">
    <property type="entry name" value="alpha/beta hydrolase"/>
    <property type="match status" value="1"/>
</dbReference>
<comment type="caution">
    <text evidence="2">The sequence shown here is derived from an EMBL/GenBank/DDBJ whole genome shotgun (WGS) entry which is preliminary data.</text>
</comment>
<dbReference type="InterPro" id="IPR000073">
    <property type="entry name" value="AB_hydrolase_1"/>
</dbReference>
<reference evidence="2" key="1">
    <citation type="journal article" date="2014" name="Int. J. Syst. Evol. Microbiol.">
        <title>Complete genome sequence of Corynebacterium casei LMG S-19264T (=DSM 44701T), isolated from a smear-ripened cheese.</title>
        <authorList>
            <consortium name="US DOE Joint Genome Institute (JGI-PGF)"/>
            <person name="Walter F."/>
            <person name="Albersmeier A."/>
            <person name="Kalinowski J."/>
            <person name="Ruckert C."/>
        </authorList>
    </citation>
    <scope>NUCLEOTIDE SEQUENCE</scope>
    <source>
        <strain evidence="2">CGMCC 1.8984</strain>
    </source>
</reference>
<evidence type="ECO:0000313" key="3">
    <source>
        <dbReference type="Proteomes" id="UP000636956"/>
    </source>
</evidence>
<dbReference type="Pfam" id="PF00561">
    <property type="entry name" value="Abhydrolase_1"/>
    <property type="match status" value="1"/>
</dbReference>
<gene>
    <name evidence="2" type="ORF">GCM10011372_21520</name>
</gene>
<evidence type="ECO:0000259" key="1">
    <source>
        <dbReference type="Pfam" id="PF00561"/>
    </source>
</evidence>
<proteinExistence type="predicted"/>
<feature type="domain" description="AB hydrolase-1" evidence="1">
    <location>
        <begin position="44"/>
        <end position="150"/>
    </location>
</feature>
<reference evidence="2" key="2">
    <citation type="submission" date="2020-09" db="EMBL/GenBank/DDBJ databases">
        <authorList>
            <person name="Sun Q."/>
            <person name="Zhou Y."/>
        </authorList>
    </citation>
    <scope>NUCLEOTIDE SEQUENCE</scope>
    <source>
        <strain evidence="2">CGMCC 1.8984</strain>
    </source>
</reference>
<dbReference type="InterPro" id="IPR050228">
    <property type="entry name" value="Carboxylesterase_BioH"/>
</dbReference>
<keyword evidence="3" id="KW-1185">Reference proteome</keyword>
<sequence>MNTTPTATIDRPAWLTEDAWPWPVSALTTPDGPIAYTDTGGNGPVVLLVHAGMWSFVWRDLMLDLAVDHRCITIDAPGNGLSTRSDASGVTLSAASHAVGAVVDALDLRDLTLVFHDLGGSAAVAAMGARADRVAALVAVNTFAWTPDTRLLKFGLSFMGGAPMRELDAATGFFAAASSTRFGVGRHWDAETRAVFRHGVDRRSVHRYFADARRAADVTGAADAALRGPFAERPLLTVFGRRNDYFGFQPRWLERFPGARQEQVDGGNHFPMCDDPAAVAGWMRRLTRRRDAGSGEPV</sequence>
<dbReference type="Proteomes" id="UP000636956">
    <property type="component" value="Unassembled WGS sequence"/>
</dbReference>
<protein>
    <recommendedName>
        <fullName evidence="1">AB hydrolase-1 domain-containing protein</fullName>
    </recommendedName>
</protein>
<name>A0A917PL34_9MICO</name>
<organism evidence="2 3">
    <name type="scientific">Agromyces bauzanensis</name>
    <dbReference type="NCBI Taxonomy" id="1308924"/>
    <lineage>
        <taxon>Bacteria</taxon>
        <taxon>Bacillati</taxon>
        <taxon>Actinomycetota</taxon>
        <taxon>Actinomycetes</taxon>
        <taxon>Micrococcales</taxon>
        <taxon>Microbacteriaceae</taxon>
        <taxon>Agromyces</taxon>
    </lineage>
</organism>